<accession>A0ACC0B9X5</accession>
<name>A0ACC0B9X5_CATRO</name>
<comment type="caution">
    <text evidence="1">The sequence shown here is derived from an EMBL/GenBank/DDBJ whole genome shotgun (WGS) entry which is preliminary data.</text>
</comment>
<evidence type="ECO:0000313" key="2">
    <source>
        <dbReference type="Proteomes" id="UP001060085"/>
    </source>
</evidence>
<proteinExistence type="predicted"/>
<dbReference type="Proteomes" id="UP001060085">
    <property type="component" value="Linkage Group LG04"/>
</dbReference>
<keyword evidence="2" id="KW-1185">Reference proteome</keyword>
<protein>
    <submittedName>
        <fullName evidence="1">Uncharacterized protein</fullName>
    </submittedName>
</protein>
<evidence type="ECO:0000313" key="1">
    <source>
        <dbReference type="EMBL" id="KAI5669423.1"/>
    </source>
</evidence>
<sequence>MYFSEPLQNIAIFGMISLSVFFGDVLQNRIALYVASPLYEGFFRWRGRFRLERVYPLKEGRRSQRVWPNRTTWTLHHALRWVPRGTKMPYLAAVDLVAGLGASQT</sequence>
<dbReference type="EMBL" id="CM044704">
    <property type="protein sequence ID" value="KAI5669423.1"/>
    <property type="molecule type" value="Genomic_DNA"/>
</dbReference>
<organism evidence="1 2">
    <name type="scientific">Catharanthus roseus</name>
    <name type="common">Madagascar periwinkle</name>
    <name type="synonym">Vinca rosea</name>
    <dbReference type="NCBI Taxonomy" id="4058"/>
    <lineage>
        <taxon>Eukaryota</taxon>
        <taxon>Viridiplantae</taxon>
        <taxon>Streptophyta</taxon>
        <taxon>Embryophyta</taxon>
        <taxon>Tracheophyta</taxon>
        <taxon>Spermatophyta</taxon>
        <taxon>Magnoliopsida</taxon>
        <taxon>eudicotyledons</taxon>
        <taxon>Gunneridae</taxon>
        <taxon>Pentapetalae</taxon>
        <taxon>asterids</taxon>
        <taxon>lamiids</taxon>
        <taxon>Gentianales</taxon>
        <taxon>Apocynaceae</taxon>
        <taxon>Rauvolfioideae</taxon>
        <taxon>Vinceae</taxon>
        <taxon>Catharanthinae</taxon>
        <taxon>Catharanthus</taxon>
    </lineage>
</organism>
<gene>
    <name evidence="1" type="ORF">M9H77_19276</name>
</gene>
<reference evidence="2" key="1">
    <citation type="journal article" date="2023" name="Nat. Plants">
        <title>Single-cell RNA sequencing provides a high-resolution roadmap for understanding the multicellular compartmentation of specialized metabolism.</title>
        <authorList>
            <person name="Sun S."/>
            <person name="Shen X."/>
            <person name="Li Y."/>
            <person name="Li Y."/>
            <person name="Wang S."/>
            <person name="Li R."/>
            <person name="Zhang H."/>
            <person name="Shen G."/>
            <person name="Guo B."/>
            <person name="Wei J."/>
            <person name="Xu J."/>
            <person name="St-Pierre B."/>
            <person name="Chen S."/>
            <person name="Sun C."/>
        </authorList>
    </citation>
    <scope>NUCLEOTIDE SEQUENCE [LARGE SCALE GENOMIC DNA]</scope>
</reference>